<proteinExistence type="inferred from homology"/>
<dbReference type="Pfam" id="PF00149">
    <property type="entry name" value="Metallophos"/>
    <property type="match status" value="1"/>
</dbReference>
<evidence type="ECO:0000259" key="13">
    <source>
        <dbReference type="PROSITE" id="PS00125"/>
    </source>
</evidence>
<dbReference type="SMART" id="SM00156">
    <property type="entry name" value="PP2Ac"/>
    <property type="match status" value="1"/>
</dbReference>
<dbReference type="GO" id="GO:0005634">
    <property type="term" value="C:nucleus"/>
    <property type="evidence" value="ECO:0007669"/>
    <property type="project" value="TreeGrafter"/>
</dbReference>
<evidence type="ECO:0000256" key="10">
    <source>
        <dbReference type="ARBA" id="ARBA00054219"/>
    </source>
</evidence>
<dbReference type="InterPro" id="IPR004843">
    <property type="entry name" value="Calcineurin-like_PHP"/>
</dbReference>
<dbReference type="AlphaFoldDB" id="A0A6J1M0Z9"/>
<protein>
    <recommendedName>
        <fullName evidence="11">Serine/threonine-protein phosphatase</fullName>
        <ecNumber evidence="11">3.1.3.16</ecNumber>
    </recommendedName>
</protein>
<evidence type="ECO:0000256" key="9">
    <source>
        <dbReference type="ARBA" id="ARBA00048336"/>
    </source>
</evidence>
<dbReference type="GO" id="GO:0005737">
    <property type="term" value="C:cytoplasm"/>
    <property type="evidence" value="ECO:0007669"/>
    <property type="project" value="TreeGrafter"/>
</dbReference>
<evidence type="ECO:0000256" key="2">
    <source>
        <dbReference type="ARBA" id="ARBA00008294"/>
    </source>
</evidence>
<comment type="function">
    <text evidence="10">Probable phosphatase which plays a redundant role with gsp-4 in spermatogenesis by regulating sister chromatid segregation during meiosis. In addition, involved in sperm motility by controlling the dynamic disassembly of major sperm proteins (MSP) in the spermatozoan pseudopodium.</text>
</comment>
<dbReference type="PANTHER" id="PTHR11668">
    <property type="entry name" value="SERINE/THREONINE PROTEIN PHOSPHATASE"/>
    <property type="match status" value="1"/>
</dbReference>
<comment type="subcellular location">
    <subcellularLocation>
        <location evidence="7">Cell projection</location>
        <location evidence="7">Pseudopodium</location>
    </subcellularLocation>
</comment>
<reference evidence="15" key="1">
    <citation type="submission" date="2025-08" db="UniProtKB">
        <authorList>
            <consortium name="RefSeq"/>
        </authorList>
    </citation>
    <scope>IDENTIFICATION</scope>
    <source>
        <strain evidence="15">15085-1641.00</strain>
        <tissue evidence="15">Whole body</tissue>
    </source>
</reference>
<dbReference type="InterPro" id="IPR029052">
    <property type="entry name" value="Metallo-depent_PP-like"/>
</dbReference>
<comment type="cofactor">
    <cofactor evidence="1">
        <name>Mn(2+)</name>
        <dbReference type="ChEBI" id="CHEBI:29035"/>
    </cofactor>
</comment>
<dbReference type="OMA" id="NYCGLYD"/>
<dbReference type="PROSITE" id="PS00125">
    <property type="entry name" value="SER_THR_PHOSPHATASE"/>
    <property type="match status" value="1"/>
</dbReference>
<dbReference type="InterPro" id="IPR006186">
    <property type="entry name" value="Ser/Thr-sp_prot-phosphatase"/>
</dbReference>
<evidence type="ECO:0000256" key="6">
    <source>
        <dbReference type="ARBA" id="ARBA00023211"/>
    </source>
</evidence>
<sequence>MSRNVDQGVGTVRPLRGQHNVNEGPRISAARESMYSTALKNPIMEMISKLKNFQAAKMQRVQLFEQDLMSMCIAARQLFMDGPMLLHLEAPLRVVGDIHGQFGDLLRILEHCSYPPAATYLFLGDYVDRGKNSVETITLLLSLKLTYPNHIFLLRGNHEAQGINRFYGFFDECKRRYTVKLWKMFVDCYNCMPVAAIISDRIFCCHGGLSQKLMELKDIDLLTRPCDVPDKGLLCDLLWSDPDMTGFGYTPSDRGVSFLYGRDVIEKFLQKFDFDLICRAHQVVEDGYEFFAKRQLVTIFSAPNYCGVFDNAGASMGVDENLMITFHVLRPSKIFGQKATIDPLSANNTEKNVKHES</sequence>
<dbReference type="EC" id="3.1.3.16" evidence="11"/>
<dbReference type="RefSeq" id="XP_023173482.1">
    <property type="nucleotide sequence ID" value="XM_023317714.2"/>
</dbReference>
<dbReference type="PRINTS" id="PR00114">
    <property type="entry name" value="STPHPHTASE"/>
</dbReference>
<dbReference type="Proteomes" id="UP000504633">
    <property type="component" value="Unplaced"/>
</dbReference>
<evidence type="ECO:0000256" key="5">
    <source>
        <dbReference type="ARBA" id="ARBA00022912"/>
    </source>
</evidence>
<dbReference type="InterPro" id="IPR031675">
    <property type="entry name" value="STPPase_N"/>
</dbReference>
<dbReference type="GO" id="GO:0046872">
    <property type="term" value="F:metal ion binding"/>
    <property type="evidence" value="ECO:0007669"/>
    <property type="project" value="UniProtKB-KW"/>
</dbReference>
<evidence type="ECO:0000256" key="7">
    <source>
        <dbReference type="ARBA" id="ARBA00037818"/>
    </source>
</evidence>
<evidence type="ECO:0000256" key="4">
    <source>
        <dbReference type="ARBA" id="ARBA00022801"/>
    </source>
</evidence>
<comment type="similarity">
    <text evidence="2 11">Belongs to the PPP phosphatase family.</text>
</comment>
<dbReference type="KEGG" id="dhe:111601219"/>
<name>A0A6J1M0Z9_DROHY</name>
<comment type="catalytic activity">
    <reaction evidence="8">
        <text>O-phospho-L-seryl-[protein] + H2O = L-seryl-[protein] + phosphate</text>
        <dbReference type="Rhea" id="RHEA:20629"/>
        <dbReference type="Rhea" id="RHEA-COMP:9863"/>
        <dbReference type="Rhea" id="RHEA-COMP:11604"/>
        <dbReference type="ChEBI" id="CHEBI:15377"/>
        <dbReference type="ChEBI" id="CHEBI:29999"/>
        <dbReference type="ChEBI" id="CHEBI:43474"/>
        <dbReference type="ChEBI" id="CHEBI:83421"/>
        <dbReference type="EC" id="3.1.3.16"/>
    </reaction>
</comment>
<evidence type="ECO:0000313" key="15">
    <source>
        <dbReference type="RefSeq" id="XP_023173482.1"/>
    </source>
</evidence>
<evidence type="ECO:0000313" key="14">
    <source>
        <dbReference type="Proteomes" id="UP000504633"/>
    </source>
</evidence>
<dbReference type="Gene3D" id="3.60.21.10">
    <property type="match status" value="1"/>
</dbReference>
<dbReference type="OrthoDB" id="7832385at2759"/>
<evidence type="ECO:0000256" key="12">
    <source>
        <dbReference type="SAM" id="MobiDB-lite"/>
    </source>
</evidence>
<organism evidence="14 15">
    <name type="scientific">Drosophila hydei</name>
    <name type="common">Fruit fly</name>
    <dbReference type="NCBI Taxonomy" id="7224"/>
    <lineage>
        <taxon>Eukaryota</taxon>
        <taxon>Metazoa</taxon>
        <taxon>Ecdysozoa</taxon>
        <taxon>Arthropoda</taxon>
        <taxon>Hexapoda</taxon>
        <taxon>Insecta</taxon>
        <taxon>Pterygota</taxon>
        <taxon>Neoptera</taxon>
        <taxon>Endopterygota</taxon>
        <taxon>Diptera</taxon>
        <taxon>Brachycera</taxon>
        <taxon>Muscomorpha</taxon>
        <taxon>Ephydroidea</taxon>
        <taxon>Drosophilidae</taxon>
        <taxon>Drosophila</taxon>
    </lineage>
</organism>
<keyword evidence="3" id="KW-0479">Metal-binding</keyword>
<dbReference type="PANTHER" id="PTHR11668:SF300">
    <property type="entry name" value="SERINE_THREONINE-PROTEIN PHOSPHATASE"/>
    <property type="match status" value="1"/>
</dbReference>
<evidence type="ECO:0000256" key="3">
    <source>
        <dbReference type="ARBA" id="ARBA00022723"/>
    </source>
</evidence>
<keyword evidence="6" id="KW-0464">Manganese</keyword>
<dbReference type="GeneID" id="111601219"/>
<dbReference type="InterPro" id="IPR050341">
    <property type="entry name" value="PP1_catalytic_subunit"/>
</dbReference>
<dbReference type="SUPFAM" id="SSF56300">
    <property type="entry name" value="Metallo-dependent phosphatases"/>
    <property type="match status" value="1"/>
</dbReference>
<keyword evidence="4 11" id="KW-0378">Hydrolase</keyword>
<gene>
    <name evidence="15" type="primary">LOC111601219</name>
</gene>
<comment type="catalytic activity">
    <reaction evidence="9 11">
        <text>O-phospho-L-threonyl-[protein] + H2O = L-threonyl-[protein] + phosphate</text>
        <dbReference type="Rhea" id="RHEA:47004"/>
        <dbReference type="Rhea" id="RHEA-COMP:11060"/>
        <dbReference type="Rhea" id="RHEA-COMP:11605"/>
        <dbReference type="ChEBI" id="CHEBI:15377"/>
        <dbReference type="ChEBI" id="CHEBI:30013"/>
        <dbReference type="ChEBI" id="CHEBI:43474"/>
        <dbReference type="ChEBI" id="CHEBI:61977"/>
        <dbReference type="EC" id="3.1.3.16"/>
    </reaction>
</comment>
<dbReference type="Pfam" id="PF16891">
    <property type="entry name" value="STPPase_N"/>
    <property type="match status" value="1"/>
</dbReference>
<dbReference type="FunFam" id="3.60.21.10:FF:000026">
    <property type="entry name" value="Serine/threonine-protein phosphatase"/>
    <property type="match status" value="1"/>
</dbReference>
<keyword evidence="14" id="KW-1185">Reference proteome</keyword>
<evidence type="ECO:0000256" key="11">
    <source>
        <dbReference type="RuleBase" id="RU004273"/>
    </source>
</evidence>
<evidence type="ECO:0000256" key="1">
    <source>
        <dbReference type="ARBA" id="ARBA00001936"/>
    </source>
</evidence>
<dbReference type="GO" id="GO:0004722">
    <property type="term" value="F:protein serine/threonine phosphatase activity"/>
    <property type="evidence" value="ECO:0007669"/>
    <property type="project" value="UniProtKB-EC"/>
</dbReference>
<dbReference type="GO" id="GO:0007060">
    <property type="term" value="P:male meiosis chromosome segregation"/>
    <property type="evidence" value="ECO:0007669"/>
    <property type="project" value="UniProtKB-ARBA"/>
</dbReference>
<feature type="domain" description="Serine/threonine specific protein phosphatases" evidence="13">
    <location>
        <begin position="154"/>
        <end position="159"/>
    </location>
</feature>
<evidence type="ECO:0000256" key="8">
    <source>
        <dbReference type="ARBA" id="ARBA00047761"/>
    </source>
</evidence>
<dbReference type="GO" id="GO:0031143">
    <property type="term" value="C:pseudopodium"/>
    <property type="evidence" value="ECO:0007669"/>
    <property type="project" value="UniProtKB-SubCell"/>
</dbReference>
<feature type="region of interest" description="Disordered" evidence="12">
    <location>
        <begin position="1"/>
        <end position="23"/>
    </location>
</feature>
<dbReference type="GO" id="GO:0031272">
    <property type="term" value="P:regulation of pseudopodium assembly"/>
    <property type="evidence" value="ECO:0007669"/>
    <property type="project" value="UniProtKB-ARBA"/>
</dbReference>
<dbReference type="GO" id="GO:0018991">
    <property type="term" value="P:egg-laying behavior"/>
    <property type="evidence" value="ECO:0007669"/>
    <property type="project" value="UniProtKB-ARBA"/>
</dbReference>
<accession>A0A6J1M0Z9</accession>
<keyword evidence="5" id="KW-0904">Protein phosphatase</keyword>
<dbReference type="GO" id="GO:0097723">
    <property type="term" value="P:amoeboid sperm motility"/>
    <property type="evidence" value="ECO:0007669"/>
    <property type="project" value="UniProtKB-ARBA"/>
</dbReference>